<dbReference type="PRINTS" id="PR01217">
    <property type="entry name" value="PRICHEXTENSN"/>
</dbReference>
<evidence type="ECO:0000256" key="1">
    <source>
        <dbReference type="SAM" id="MobiDB-lite"/>
    </source>
</evidence>
<dbReference type="EMBL" id="FMZW01000001">
    <property type="protein sequence ID" value="SDC19403.1"/>
    <property type="molecule type" value="Genomic_DNA"/>
</dbReference>
<feature type="region of interest" description="Disordered" evidence="1">
    <location>
        <begin position="175"/>
        <end position="194"/>
    </location>
</feature>
<dbReference type="Proteomes" id="UP000199245">
    <property type="component" value="Unassembled WGS sequence"/>
</dbReference>
<feature type="compositionally biased region" description="Low complexity" evidence="1">
    <location>
        <begin position="140"/>
        <end position="158"/>
    </location>
</feature>
<proteinExistence type="predicted"/>
<protein>
    <recommendedName>
        <fullName evidence="4">Cell envelope biogenesis protein TolA</fullName>
    </recommendedName>
</protein>
<accession>A0A1G6JL09</accession>
<feature type="region of interest" description="Disordered" evidence="1">
    <location>
        <begin position="50"/>
        <end position="160"/>
    </location>
</feature>
<feature type="compositionally biased region" description="Pro residues" evidence="1">
    <location>
        <begin position="125"/>
        <end position="139"/>
    </location>
</feature>
<reference evidence="2 3" key="1">
    <citation type="submission" date="2016-10" db="EMBL/GenBank/DDBJ databases">
        <authorList>
            <person name="de Groot N.N."/>
        </authorList>
    </citation>
    <scope>NUCLEOTIDE SEQUENCE [LARGE SCALE GENOMIC DNA]</scope>
    <source>
        <strain evidence="2 3">R5</strain>
    </source>
</reference>
<evidence type="ECO:0000313" key="2">
    <source>
        <dbReference type="EMBL" id="SDC19403.1"/>
    </source>
</evidence>
<feature type="compositionally biased region" description="Low complexity" evidence="1">
    <location>
        <begin position="89"/>
        <end position="109"/>
    </location>
</feature>
<evidence type="ECO:0008006" key="4">
    <source>
        <dbReference type="Google" id="ProtNLM"/>
    </source>
</evidence>
<organism evidence="2 3">
    <name type="scientific">Bradyrhizobium brasilense</name>
    <dbReference type="NCBI Taxonomy" id="1419277"/>
    <lineage>
        <taxon>Bacteria</taxon>
        <taxon>Pseudomonadati</taxon>
        <taxon>Pseudomonadota</taxon>
        <taxon>Alphaproteobacteria</taxon>
        <taxon>Hyphomicrobiales</taxon>
        <taxon>Nitrobacteraceae</taxon>
        <taxon>Bradyrhizobium</taxon>
    </lineage>
</organism>
<name>A0A1G6JL09_9BRAD</name>
<sequence length="302" mass="32238">MKFRPNADLMASVFVHLMLLALIFLYSEVHQFDPVAADTVPVEIVTPQEVAKSEVETKPEPAPSPSPTPELQLPSLDKPVDSAKPEPSAQTPAPQKQQAAPQPPEKQATPPAPKPSPAPQRAAAEPPPTPAQQTPPMPQPTAQQQAAASPPAYAQPEPDLSVKYNVMLGLPPDISVKPPASAPSGPGPGKDNFDAAATEQADVGSSVVSEFRRHLKTCLKLPPTLSTGDDVKIKLRVFMKPDGKLAAQPLLIEATASEKGPLLLKSATEALQACQPYAMLPRDRYGEWKVLDLDFSLRDFAS</sequence>
<evidence type="ECO:0000313" key="3">
    <source>
        <dbReference type="Proteomes" id="UP000199245"/>
    </source>
</evidence>
<gene>
    <name evidence="2" type="ORF">SAMN05216337_1001481</name>
</gene>
<dbReference type="AlphaFoldDB" id="A0A1G6JL09"/>
<dbReference type="Gene3D" id="3.30.1150.10">
    <property type="match status" value="1"/>
</dbReference>
<dbReference type="RefSeq" id="WP_092078278.1">
    <property type="nucleotide sequence ID" value="NZ_FMZW01000001.1"/>
</dbReference>